<dbReference type="InterPro" id="IPR002321">
    <property type="entry name" value="Cyt_c_II"/>
</dbReference>
<dbReference type="PROSITE" id="PS51009">
    <property type="entry name" value="CYTCII"/>
    <property type="match status" value="1"/>
</dbReference>
<accession>A0ABX7CBE2</accession>
<sequence>MKTKLSLLGPLAFGLLLTGAIAALGHGGATGIVGERMMGMMMLGEQIKLMGPVVEQPSAGDVQTLKTASEMISMHAGRAMTDLFPEGSLDAPSEARPEIWERWQEFSAYATELGTLGEELGASAAALGMPALPDPVPNQTLAAVPEPVLSEWERMDFEWLMGIAPQQEAIIDAVATGSIATPEPEPAARPVSQVYADIAATCAACHAAFRR</sequence>
<name>A0ABX7CBE2_9HYPH</name>
<gene>
    <name evidence="1" type="ORF">JI748_03420</name>
</gene>
<proteinExistence type="predicted"/>
<dbReference type="Pfam" id="PF01322">
    <property type="entry name" value="Cytochrom_C_2"/>
    <property type="match status" value="1"/>
</dbReference>
<evidence type="ECO:0000313" key="2">
    <source>
        <dbReference type="Proteomes" id="UP000595857"/>
    </source>
</evidence>
<dbReference type="Proteomes" id="UP000595857">
    <property type="component" value="Chromosome"/>
</dbReference>
<keyword evidence="2" id="KW-1185">Reference proteome</keyword>
<dbReference type="Gene3D" id="1.20.120.10">
    <property type="entry name" value="Cytochrome c/b562"/>
    <property type="match status" value="1"/>
</dbReference>
<organism evidence="1 2">
    <name type="scientific">Devosia rhizoryzae</name>
    <dbReference type="NCBI Taxonomy" id="2774137"/>
    <lineage>
        <taxon>Bacteria</taxon>
        <taxon>Pseudomonadati</taxon>
        <taxon>Pseudomonadota</taxon>
        <taxon>Alphaproteobacteria</taxon>
        <taxon>Hyphomicrobiales</taxon>
        <taxon>Devosiaceae</taxon>
        <taxon>Devosia</taxon>
    </lineage>
</organism>
<reference evidence="1 2" key="1">
    <citation type="submission" date="2021-01" db="EMBL/GenBank/DDBJ databases">
        <title>Genome seq and assembly of Devosia sp. LEGU1.</title>
        <authorList>
            <person name="Chhetri G."/>
        </authorList>
    </citation>
    <scope>NUCLEOTIDE SEQUENCE [LARGE SCALE GENOMIC DNA]</scope>
    <source>
        <strain evidence="1 2">LEGU1</strain>
    </source>
</reference>
<protein>
    <submittedName>
        <fullName evidence="1">Cytochrome c</fullName>
    </submittedName>
</protein>
<dbReference type="EMBL" id="CP068046">
    <property type="protein sequence ID" value="QQR40077.1"/>
    <property type="molecule type" value="Genomic_DNA"/>
</dbReference>
<dbReference type="RefSeq" id="WP_201635092.1">
    <property type="nucleotide sequence ID" value="NZ_CP068046.1"/>
</dbReference>
<evidence type="ECO:0000313" key="1">
    <source>
        <dbReference type="EMBL" id="QQR40077.1"/>
    </source>
</evidence>
<dbReference type="InterPro" id="IPR010980">
    <property type="entry name" value="Cyt_c/b562"/>
</dbReference>
<dbReference type="SUPFAM" id="SSF47175">
    <property type="entry name" value="Cytochromes"/>
    <property type="match status" value="1"/>
</dbReference>